<feature type="region of interest" description="Disordered" evidence="2">
    <location>
        <begin position="1"/>
        <end position="24"/>
    </location>
</feature>
<dbReference type="EMBL" id="JAPWDQ010000004">
    <property type="protein sequence ID" value="KAJ5489712.1"/>
    <property type="molecule type" value="Genomic_DNA"/>
</dbReference>
<feature type="compositionally biased region" description="Basic and acidic residues" evidence="2">
    <location>
        <begin position="8"/>
        <end position="21"/>
    </location>
</feature>
<dbReference type="SMART" id="SM00355">
    <property type="entry name" value="ZnF_C2H2"/>
    <property type="match status" value="4"/>
</dbReference>
<reference evidence="4" key="1">
    <citation type="submission" date="2022-12" db="EMBL/GenBank/DDBJ databases">
        <authorList>
            <person name="Petersen C."/>
        </authorList>
    </citation>
    <scope>NUCLEOTIDE SEQUENCE</scope>
    <source>
        <strain evidence="4">IBT 30728</strain>
    </source>
</reference>
<accession>A0A9W9XFE8</accession>
<dbReference type="GO" id="GO:0008270">
    <property type="term" value="F:zinc ion binding"/>
    <property type="evidence" value="ECO:0007669"/>
    <property type="project" value="UniProtKB-KW"/>
</dbReference>
<keyword evidence="1" id="KW-0862">Zinc</keyword>
<evidence type="ECO:0000256" key="2">
    <source>
        <dbReference type="SAM" id="MobiDB-lite"/>
    </source>
</evidence>
<gene>
    <name evidence="4" type="ORF">N7539_004602</name>
</gene>
<evidence type="ECO:0000313" key="5">
    <source>
        <dbReference type="Proteomes" id="UP001148312"/>
    </source>
</evidence>
<evidence type="ECO:0000313" key="4">
    <source>
        <dbReference type="EMBL" id="KAJ5489712.1"/>
    </source>
</evidence>
<dbReference type="PROSITE" id="PS00028">
    <property type="entry name" value="ZINC_FINGER_C2H2_1"/>
    <property type="match status" value="1"/>
</dbReference>
<keyword evidence="1" id="KW-0863">Zinc-finger</keyword>
<name>A0A9W9XFE8_9EURO</name>
<evidence type="ECO:0000256" key="1">
    <source>
        <dbReference type="PROSITE-ProRule" id="PRU00042"/>
    </source>
</evidence>
<dbReference type="GeneID" id="81624453"/>
<comment type="caution">
    <text evidence="4">The sequence shown here is derived from an EMBL/GenBank/DDBJ whole genome shotgun (WGS) entry which is preliminary data.</text>
</comment>
<dbReference type="InterPro" id="IPR013087">
    <property type="entry name" value="Znf_C2H2_type"/>
</dbReference>
<feature type="domain" description="C2H2-type" evidence="3">
    <location>
        <begin position="72"/>
        <end position="100"/>
    </location>
</feature>
<proteinExistence type="predicted"/>
<reference evidence="4" key="2">
    <citation type="journal article" date="2023" name="IMA Fungus">
        <title>Comparative genomic study of the Penicillium genus elucidates a diverse pangenome and 15 lateral gene transfer events.</title>
        <authorList>
            <person name="Petersen C."/>
            <person name="Sorensen T."/>
            <person name="Nielsen M.R."/>
            <person name="Sondergaard T.E."/>
            <person name="Sorensen J.L."/>
            <person name="Fitzpatrick D.A."/>
            <person name="Frisvad J.C."/>
            <person name="Nielsen K.L."/>
        </authorList>
    </citation>
    <scope>NUCLEOTIDE SEQUENCE</scope>
    <source>
        <strain evidence="4">IBT 30728</strain>
    </source>
</reference>
<organism evidence="4 5">
    <name type="scientific">Penicillium diatomitis</name>
    <dbReference type="NCBI Taxonomy" id="2819901"/>
    <lineage>
        <taxon>Eukaryota</taxon>
        <taxon>Fungi</taxon>
        <taxon>Dikarya</taxon>
        <taxon>Ascomycota</taxon>
        <taxon>Pezizomycotina</taxon>
        <taxon>Eurotiomycetes</taxon>
        <taxon>Eurotiomycetidae</taxon>
        <taxon>Eurotiales</taxon>
        <taxon>Aspergillaceae</taxon>
        <taxon>Penicillium</taxon>
    </lineage>
</organism>
<keyword evidence="5" id="KW-1185">Reference proteome</keyword>
<evidence type="ECO:0000259" key="3">
    <source>
        <dbReference type="PROSITE" id="PS50157"/>
    </source>
</evidence>
<dbReference type="Proteomes" id="UP001148312">
    <property type="component" value="Unassembled WGS sequence"/>
</dbReference>
<dbReference type="AlphaFoldDB" id="A0A9W9XFE8"/>
<feature type="domain" description="C2H2-type" evidence="3">
    <location>
        <begin position="178"/>
        <end position="209"/>
    </location>
</feature>
<dbReference type="RefSeq" id="XP_056791745.1">
    <property type="nucleotide sequence ID" value="XM_056934204.1"/>
</dbReference>
<sequence length="234" mass="27044">MGHRGSWTRKDRPSAARKETQDVNTELSKALPMAKDPEFLGPNECFWCEIDCKTPEALRSHLISNVHQVGFTLCPFCGDRFTKASILMGHLENGHCAGAPGLNHHSILCLLKDIGTPGQLLRWTPYWVQWIEEDTSKPGEDPSHRCFICFRLFETRHDLEWHTRFPLSNPSRSPLRQYQCPDSSGWCRKTFHSLTDLFKHLESHACDTMSFEDLQMIQADLTRAFWGWGTRQLW</sequence>
<dbReference type="Gene3D" id="3.30.160.60">
    <property type="entry name" value="Classic Zinc Finger"/>
    <property type="match status" value="2"/>
</dbReference>
<protein>
    <recommendedName>
        <fullName evidence="3">C2H2-type domain-containing protein</fullName>
    </recommendedName>
</protein>
<keyword evidence="1" id="KW-0479">Metal-binding</keyword>
<dbReference type="PROSITE" id="PS50157">
    <property type="entry name" value="ZINC_FINGER_C2H2_2"/>
    <property type="match status" value="2"/>
</dbReference>